<sequence>MSPRPEYDFVIFVARGSCNQRVSRQQAAVEFHALETSLKYTKICYEDAYGPITGDWEFHEFLWPSTLELPEVSDTARFFAERTSKLEDTDKKMMIVLNGWDCLTAHKGSLSMLLRERASQITLRIFTDQPRAFYQVNVAQLFWLFDGMVRVDEAEEKALGEKEHMGSLLSSIEAHLEYSTGLFYRHFTASESASAP</sequence>
<accession>A0A8J8W0X8</accession>
<evidence type="ECO:0000313" key="2">
    <source>
        <dbReference type="Proteomes" id="UP000631181"/>
    </source>
</evidence>
<reference evidence="1" key="1">
    <citation type="journal article" date="2020" name="Front. Microbiol.">
        <title>Gene regulatory networks of Penicillium echinulatum 2HH and Penicillium oxalicum 114-2 inferred by a computational biology approach.</title>
        <authorList>
            <person name="Lenz A.R."/>
            <person name="Galan-Vasquez E."/>
            <person name="Balbinot E."/>
            <person name="De Abreu F.P."/>
            <person name="De Oliveira N.S."/>
            <person name="Da Rosa L.O."/>
            <person name="De Avila E Silva S."/>
            <person name="Camassola M."/>
            <person name="Dillon A.J.P."/>
            <person name="Perez-Rueda E."/>
        </authorList>
    </citation>
    <scope>NUCLEOTIDE SEQUENCE</scope>
    <source>
        <strain evidence="1">S1M29</strain>
    </source>
</reference>
<evidence type="ECO:0000313" key="1">
    <source>
        <dbReference type="EMBL" id="KAF7715769.1"/>
    </source>
</evidence>
<dbReference type="EMBL" id="WIWV01000052">
    <property type="protein sequence ID" value="KAF7715769.1"/>
    <property type="molecule type" value="Genomic_DNA"/>
</dbReference>
<dbReference type="OrthoDB" id="4358598at2759"/>
<dbReference type="AlphaFoldDB" id="A0A8J8W0X8"/>
<protein>
    <submittedName>
        <fullName evidence="1">Uncharacterized protein</fullName>
    </submittedName>
</protein>
<keyword evidence="2" id="KW-1185">Reference proteome</keyword>
<comment type="caution">
    <text evidence="1">The sequence shown here is derived from an EMBL/GenBank/DDBJ whole genome shotgun (WGS) entry which is preliminary data.</text>
</comment>
<organism evidence="1 2">
    <name type="scientific">Penicillium ucsense</name>
    <dbReference type="NCBI Taxonomy" id="2839758"/>
    <lineage>
        <taxon>Eukaryota</taxon>
        <taxon>Fungi</taxon>
        <taxon>Dikarya</taxon>
        <taxon>Ascomycota</taxon>
        <taxon>Pezizomycotina</taxon>
        <taxon>Eurotiomycetes</taxon>
        <taxon>Eurotiomycetidae</taxon>
        <taxon>Eurotiales</taxon>
        <taxon>Aspergillaceae</taxon>
        <taxon>Penicillium</taxon>
    </lineage>
</organism>
<dbReference type="Proteomes" id="UP000631181">
    <property type="component" value="Unassembled WGS sequence"/>
</dbReference>
<gene>
    <name evidence="1" type="ORF">PECM_006538</name>
</gene>
<proteinExistence type="predicted"/>
<name>A0A8J8W0X8_9EURO</name>